<comment type="subcellular location">
    <subcellularLocation>
        <location evidence="1">Membrane</location>
        <topology evidence="1">Single-pass membrane protein</topology>
    </subcellularLocation>
</comment>
<dbReference type="Proteomes" id="UP001303160">
    <property type="component" value="Unassembled WGS sequence"/>
</dbReference>
<evidence type="ECO:0000256" key="7">
    <source>
        <dbReference type="ARBA" id="ARBA00035112"/>
    </source>
</evidence>
<evidence type="ECO:0000256" key="1">
    <source>
        <dbReference type="ARBA" id="ARBA00004167"/>
    </source>
</evidence>
<reference evidence="9" key="1">
    <citation type="journal article" date="2023" name="Mol. Phylogenet. Evol.">
        <title>Genome-scale phylogeny and comparative genomics of the fungal order Sordariales.</title>
        <authorList>
            <person name="Hensen N."/>
            <person name="Bonometti L."/>
            <person name="Westerberg I."/>
            <person name="Brannstrom I.O."/>
            <person name="Guillou S."/>
            <person name="Cros-Aarteil S."/>
            <person name="Calhoun S."/>
            <person name="Haridas S."/>
            <person name="Kuo A."/>
            <person name="Mondo S."/>
            <person name="Pangilinan J."/>
            <person name="Riley R."/>
            <person name="LaButti K."/>
            <person name="Andreopoulos B."/>
            <person name="Lipzen A."/>
            <person name="Chen C."/>
            <person name="Yan M."/>
            <person name="Daum C."/>
            <person name="Ng V."/>
            <person name="Clum A."/>
            <person name="Steindorff A."/>
            <person name="Ohm R.A."/>
            <person name="Martin F."/>
            <person name="Silar P."/>
            <person name="Natvig D.O."/>
            <person name="Lalanne C."/>
            <person name="Gautier V."/>
            <person name="Ament-Velasquez S.L."/>
            <person name="Kruys A."/>
            <person name="Hutchinson M.I."/>
            <person name="Powell A.J."/>
            <person name="Barry K."/>
            <person name="Miller A.N."/>
            <person name="Grigoriev I.V."/>
            <person name="Debuchy R."/>
            <person name="Gladieux P."/>
            <person name="Hiltunen Thoren M."/>
            <person name="Johannesson H."/>
        </authorList>
    </citation>
    <scope>NUCLEOTIDE SEQUENCE</scope>
    <source>
        <strain evidence="9">CBS 315.58</strain>
    </source>
</reference>
<evidence type="ECO:0000256" key="3">
    <source>
        <dbReference type="ARBA" id="ARBA00022989"/>
    </source>
</evidence>
<accession>A0AAN6XDF3</accession>
<evidence type="ECO:0000256" key="4">
    <source>
        <dbReference type="ARBA" id="ARBA00023026"/>
    </source>
</evidence>
<sequence>MTDPILACFAHKTRSWPMVLQDLVLRNLLQCAVHKVTSDLYHISGIVALMWDAVSRARVTSQEVNMRNDRDGPTQRTWEESGLASLCSRHSRTTLSVVRIYFKARRQNLISLSRHSTSPKIASQLLSTFSMPILSKILYAWIRNHDSKTTHISSGDPDDGPYIERLIPHKELGERRRTHNKCKIILCLILLISLFLNFIALFGKFARENTDHLLTYSPASPVIKSEKVVFSSAFGIQVSPFQGQPTPRKDKLWEDLYNFGI</sequence>
<comment type="similarity">
    <text evidence="7">Belongs to the ustYa family.</text>
</comment>
<evidence type="ECO:0000313" key="10">
    <source>
        <dbReference type="Proteomes" id="UP001303160"/>
    </source>
</evidence>
<organism evidence="9 10">
    <name type="scientific">Triangularia verruculosa</name>
    <dbReference type="NCBI Taxonomy" id="2587418"/>
    <lineage>
        <taxon>Eukaryota</taxon>
        <taxon>Fungi</taxon>
        <taxon>Dikarya</taxon>
        <taxon>Ascomycota</taxon>
        <taxon>Pezizomycotina</taxon>
        <taxon>Sordariomycetes</taxon>
        <taxon>Sordariomycetidae</taxon>
        <taxon>Sordariales</taxon>
        <taxon>Podosporaceae</taxon>
        <taxon>Triangularia</taxon>
    </lineage>
</organism>
<proteinExistence type="inferred from homology"/>
<name>A0AAN6XDF3_9PEZI</name>
<dbReference type="AlphaFoldDB" id="A0AAN6XDF3"/>
<evidence type="ECO:0000256" key="8">
    <source>
        <dbReference type="SAM" id="Phobius"/>
    </source>
</evidence>
<keyword evidence="4" id="KW-0843">Virulence</keyword>
<dbReference type="GO" id="GO:0016020">
    <property type="term" value="C:membrane"/>
    <property type="evidence" value="ECO:0007669"/>
    <property type="project" value="UniProtKB-SubCell"/>
</dbReference>
<gene>
    <name evidence="9" type="ORF">QBC40DRAFT_95216</name>
</gene>
<keyword evidence="3 8" id="KW-1133">Transmembrane helix</keyword>
<keyword evidence="10" id="KW-1185">Reference proteome</keyword>
<comment type="caution">
    <text evidence="9">The sequence shown here is derived from an EMBL/GenBank/DDBJ whole genome shotgun (WGS) entry which is preliminary data.</text>
</comment>
<dbReference type="GO" id="GO:0043386">
    <property type="term" value="P:mycotoxin biosynthetic process"/>
    <property type="evidence" value="ECO:0007669"/>
    <property type="project" value="InterPro"/>
</dbReference>
<dbReference type="Pfam" id="PF11807">
    <property type="entry name" value="UstYa"/>
    <property type="match status" value="1"/>
</dbReference>
<dbReference type="InterPro" id="IPR021765">
    <property type="entry name" value="UstYa-like"/>
</dbReference>
<feature type="transmembrane region" description="Helical" evidence="8">
    <location>
        <begin position="184"/>
        <end position="203"/>
    </location>
</feature>
<keyword evidence="5 8" id="KW-0472">Membrane</keyword>
<reference evidence="9" key="2">
    <citation type="submission" date="2023-05" db="EMBL/GenBank/DDBJ databases">
        <authorList>
            <consortium name="Lawrence Berkeley National Laboratory"/>
            <person name="Steindorff A."/>
            <person name="Hensen N."/>
            <person name="Bonometti L."/>
            <person name="Westerberg I."/>
            <person name="Brannstrom I.O."/>
            <person name="Guillou S."/>
            <person name="Cros-Aarteil S."/>
            <person name="Calhoun S."/>
            <person name="Haridas S."/>
            <person name="Kuo A."/>
            <person name="Mondo S."/>
            <person name="Pangilinan J."/>
            <person name="Riley R."/>
            <person name="Labutti K."/>
            <person name="Andreopoulos B."/>
            <person name="Lipzen A."/>
            <person name="Chen C."/>
            <person name="Yanf M."/>
            <person name="Daum C."/>
            <person name="Ng V."/>
            <person name="Clum A."/>
            <person name="Ohm R."/>
            <person name="Martin F."/>
            <person name="Silar P."/>
            <person name="Natvig D."/>
            <person name="Lalanne C."/>
            <person name="Gautier V."/>
            <person name="Ament-Velasquez S.L."/>
            <person name="Kruys A."/>
            <person name="Hutchinson M.I."/>
            <person name="Powell A.J."/>
            <person name="Barry K."/>
            <person name="Miller A.N."/>
            <person name="Grigoriev I.V."/>
            <person name="Debuchy R."/>
            <person name="Gladieux P."/>
            <person name="Thoren M.H."/>
            <person name="Johannesson H."/>
        </authorList>
    </citation>
    <scope>NUCLEOTIDE SEQUENCE</scope>
    <source>
        <strain evidence="9">CBS 315.58</strain>
    </source>
</reference>
<keyword evidence="6" id="KW-0325">Glycoprotein</keyword>
<evidence type="ECO:0000256" key="6">
    <source>
        <dbReference type="ARBA" id="ARBA00023180"/>
    </source>
</evidence>
<evidence type="ECO:0000313" key="9">
    <source>
        <dbReference type="EMBL" id="KAK4198251.1"/>
    </source>
</evidence>
<protein>
    <submittedName>
        <fullName evidence="9">Uncharacterized protein</fullName>
    </submittedName>
</protein>
<evidence type="ECO:0000256" key="5">
    <source>
        <dbReference type="ARBA" id="ARBA00023136"/>
    </source>
</evidence>
<keyword evidence="2 8" id="KW-0812">Transmembrane</keyword>
<dbReference type="EMBL" id="MU863949">
    <property type="protein sequence ID" value="KAK4198251.1"/>
    <property type="molecule type" value="Genomic_DNA"/>
</dbReference>
<evidence type="ECO:0000256" key="2">
    <source>
        <dbReference type="ARBA" id="ARBA00022692"/>
    </source>
</evidence>